<dbReference type="Proteomes" id="UP001304769">
    <property type="component" value="Unassembled WGS sequence"/>
</dbReference>
<proteinExistence type="predicted"/>
<dbReference type="InterPro" id="IPR006652">
    <property type="entry name" value="Kelch_1"/>
</dbReference>
<sequence>MTPSTQAGGADRVQHVPVPVGMRRAASCGFVSARAAAAADAKGAAVASWKSLAHQPTFPVGTMLLLTDGTVMCQSGGSKSWWRLTPDLSGSYVDGTWTQLADMHNSRLYYASAVLRDGRVFVAGGEYSDAGSDADAAEIYDPTTDTWTSIGTPGWGEIGDASACMLDDGRIVVGNLTDSRTAIYDPAANTWTATGSMAARSNEETWTLLPDGSVMTVSCANHPHAERYVPSTGTWISAGSTPVELVQASSIEIGPALLMPDGRVFCVGATGHTALYTPSGDTTGTGTWAAGPDFPTDDQNRRLKAKDAPGALLPNGRVLCVAGPAGDAAGDWPSPTMFFEFDGTNLNRVADPPNADQVIYQGRMLLLPTGEVLYGAQTAALYAYEPDPGPDPSWAPTITSVPTSLGLDGAYTLTGTQLNGLSQAVSYGDDAQMATNYPLVRLVGTYSGKVRYLPTRNHSTMAVATGTALVTTQFTVPNDVDLGPYELSVVANGIASEAVAVTVGLGSGRAQYLVVDTWTPSQDGALWAYVNGAWRGRGIGQNELVGIAQDLFSADAVDVWWDSSGLVTARGWSSPH</sequence>
<evidence type="ECO:0000313" key="4">
    <source>
        <dbReference type="Proteomes" id="UP001304769"/>
    </source>
</evidence>
<dbReference type="EMBL" id="JAYGGQ010000002">
    <property type="protein sequence ID" value="MEA5454018.1"/>
    <property type="molecule type" value="Genomic_DNA"/>
</dbReference>
<dbReference type="PANTHER" id="PTHR46344">
    <property type="entry name" value="OS02G0202900 PROTEIN"/>
    <property type="match status" value="1"/>
</dbReference>
<accession>A0ABU5T2X8</accession>
<keyword evidence="2" id="KW-0677">Repeat</keyword>
<dbReference type="InterPro" id="IPR037293">
    <property type="entry name" value="Gal_Oxidase_central_sf"/>
</dbReference>
<dbReference type="SUPFAM" id="SSF117281">
    <property type="entry name" value="Kelch motif"/>
    <property type="match status" value="1"/>
</dbReference>
<keyword evidence="4" id="KW-1185">Reference proteome</keyword>
<dbReference type="RefSeq" id="WP_323277809.1">
    <property type="nucleotide sequence ID" value="NZ_JAYGGQ010000002.1"/>
</dbReference>
<organism evidence="3 4">
    <name type="scientific">Sinomonas terricola</name>
    <dbReference type="NCBI Taxonomy" id="3110330"/>
    <lineage>
        <taxon>Bacteria</taxon>
        <taxon>Bacillati</taxon>
        <taxon>Actinomycetota</taxon>
        <taxon>Actinomycetes</taxon>
        <taxon>Micrococcales</taxon>
        <taxon>Micrococcaceae</taxon>
        <taxon>Sinomonas</taxon>
    </lineage>
</organism>
<dbReference type="Gene3D" id="2.130.10.80">
    <property type="entry name" value="Galactose oxidase/kelch, beta-propeller"/>
    <property type="match status" value="2"/>
</dbReference>
<comment type="caution">
    <text evidence="3">The sequence shown here is derived from an EMBL/GenBank/DDBJ whole genome shotgun (WGS) entry which is preliminary data.</text>
</comment>
<evidence type="ECO:0000256" key="2">
    <source>
        <dbReference type="ARBA" id="ARBA00022737"/>
    </source>
</evidence>
<name>A0ABU5T2X8_9MICC</name>
<dbReference type="InterPro" id="IPR015915">
    <property type="entry name" value="Kelch-typ_b-propeller"/>
</dbReference>
<dbReference type="Pfam" id="PF01344">
    <property type="entry name" value="Kelch_1"/>
    <property type="match status" value="1"/>
</dbReference>
<gene>
    <name evidence="3" type="ORF">SPF06_04705</name>
</gene>
<reference evidence="3 4" key="1">
    <citation type="submission" date="2023-12" db="EMBL/GenBank/DDBJ databases">
        <title>Sinomonas terricola sp. nov, isolated from litchi orchard soil in Guangdong, PR China.</title>
        <authorList>
            <person name="Jiaxin W."/>
            <person name="Yang Z."/>
            <person name="Honghui Z."/>
        </authorList>
    </citation>
    <scope>NUCLEOTIDE SEQUENCE [LARGE SCALE GENOMIC DNA]</scope>
    <source>
        <strain evidence="3 4">JGH33</strain>
    </source>
</reference>
<dbReference type="PANTHER" id="PTHR46344:SF27">
    <property type="entry name" value="KELCH REPEAT SUPERFAMILY PROTEIN"/>
    <property type="match status" value="1"/>
</dbReference>
<keyword evidence="1" id="KW-0880">Kelch repeat</keyword>
<evidence type="ECO:0000313" key="3">
    <source>
        <dbReference type="EMBL" id="MEA5454018.1"/>
    </source>
</evidence>
<evidence type="ECO:0000256" key="1">
    <source>
        <dbReference type="ARBA" id="ARBA00022441"/>
    </source>
</evidence>
<protein>
    <submittedName>
        <fullName evidence="3">Kelch repeat-containing protein</fullName>
    </submittedName>
</protein>